<evidence type="ECO:0000259" key="7">
    <source>
        <dbReference type="Pfam" id="PF06886"/>
    </source>
</evidence>
<feature type="compositionally biased region" description="Basic and acidic residues" evidence="6">
    <location>
        <begin position="446"/>
        <end position="457"/>
    </location>
</feature>
<dbReference type="GO" id="GO:0005874">
    <property type="term" value="C:microtubule"/>
    <property type="evidence" value="ECO:0007669"/>
    <property type="project" value="UniProtKB-KW"/>
</dbReference>
<accession>A0A7J7DMK0</accession>
<evidence type="ECO:0000256" key="1">
    <source>
        <dbReference type="ARBA" id="ARBA00004245"/>
    </source>
</evidence>
<comment type="caution">
    <text evidence="8">The sequence shown here is derived from an EMBL/GenBank/DDBJ whole genome shotgun (WGS) entry which is preliminary data.</text>
</comment>
<gene>
    <name evidence="8" type="ORF">HS088_TW05G00310</name>
</gene>
<comment type="subcellular location">
    <subcellularLocation>
        <location evidence="1">Cytoplasm</location>
        <location evidence="1">Cytoskeleton</location>
    </subcellularLocation>
</comment>
<sequence>MAESLDDGVFWLPPQFLTDDDVIAGKNSKKNGYDELGLALEFPYGFGSFPFSSDLCSPAESVVGSTETESDEEDYLSGLTREMARATLEDDFKRNGFTYGTQNTKDRVVFGSPQSTLCAVGSGCGCRKGSSHGSPKDASRVSSPPTWDLLYAAAREVARMEMKEAEYGSNHGRGLLGPPKIPSPVSIPFKHSNPDGYYANQSLSHQKLQAYQLQQLKQQQMLKQLKQQQLLKQQNAQLWGKGTGQYQAQALPVVRNESRSTSRPLDLSPSAWPPLQQALQQPRQGGSDMRAVFLGSTGTKRECAGTGVFLPRQTGIRPETRKKPDMFGGGGGVPSSTIRYFPRKPERQRGVVSRSCQIGPESLMGRELTDVHMDKPNMVVVSSKGVSHGKAHVSPKMSEENIEEKEYDVKECTAENSVEICDEKQDVLGVKSTNCDAELSRVKNEKLAVQKSSDNKISKTSAPKAGGTGHGSPNHTVPQPFSLATEKRAGVYCSANANSAYSPNATKNSQPNSHSTARKLWHPDYKKHIDEEDAWSVASSTATSVRTVKSRVTIGSAPTFKSAGRAERRREFYSKLEEKHQALEVEKSQSEARQKEEREAAIKQLRKSMVVKANPVPSFYYEAPPPKAELKKLPLTRPTSPKLSRRKSCPDAVHTSPDEKGKCCTRIHRHSLGSRKEESVAGNNNRSKGQINGQNGTNGNYKVKDRSKPDNGTRKATSVKITEKMAADITVES</sequence>
<evidence type="ECO:0000313" key="9">
    <source>
        <dbReference type="Proteomes" id="UP000593562"/>
    </source>
</evidence>
<evidence type="ECO:0000256" key="3">
    <source>
        <dbReference type="ARBA" id="ARBA00022490"/>
    </source>
</evidence>
<comment type="similarity">
    <text evidence="2">Belongs to the TPX2 family.</text>
</comment>
<dbReference type="FunCoup" id="A0A7J7DMK0">
    <property type="interactions" value="273"/>
</dbReference>
<protein>
    <submittedName>
        <fullName evidence="8">Protein WVD2-like 1 isoform X1</fullName>
    </submittedName>
</protein>
<dbReference type="EMBL" id="JAAARO010000005">
    <property type="protein sequence ID" value="KAF5747585.1"/>
    <property type="molecule type" value="Genomic_DNA"/>
</dbReference>
<dbReference type="InParanoid" id="A0A7J7DMK0"/>
<name>A0A7J7DMK0_TRIWF</name>
<feature type="region of interest" description="Disordered" evidence="6">
    <location>
        <begin position="446"/>
        <end position="479"/>
    </location>
</feature>
<dbReference type="PANTHER" id="PTHR46372:SF6">
    <property type="entry name" value="PROTEIN WVD2-LIKE 1"/>
    <property type="match status" value="1"/>
</dbReference>
<evidence type="ECO:0000313" key="8">
    <source>
        <dbReference type="EMBL" id="KAF5747585.1"/>
    </source>
</evidence>
<dbReference type="AlphaFoldDB" id="A0A7J7DMK0"/>
<dbReference type="Pfam" id="PF06886">
    <property type="entry name" value="TPX2"/>
    <property type="match status" value="1"/>
</dbReference>
<feature type="region of interest" description="Disordered" evidence="6">
    <location>
        <begin position="318"/>
        <end position="340"/>
    </location>
</feature>
<evidence type="ECO:0000256" key="6">
    <source>
        <dbReference type="SAM" id="MobiDB-lite"/>
    </source>
</evidence>
<feature type="compositionally biased region" description="Basic and acidic residues" evidence="6">
    <location>
        <begin position="702"/>
        <end position="713"/>
    </location>
</feature>
<evidence type="ECO:0000256" key="2">
    <source>
        <dbReference type="ARBA" id="ARBA00005885"/>
    </source>
</evidence>
<reference evidence="8 9" key="1">
    <citation type="journal article" date="2020" name="Nat. Commun.">
        <title>Genome of Tripterygium wilfordii and identification of cytochrome P450 involved in triptolide biosynthesis.</title>
        <authorList>
            <person name="Tu L."/>
            <person name="Su P."/>
            <person name="Zhang Z."/>
            <person name="Gao L."/>
            <person name="Wang J."/>
            <person name="Hu T."/>
            <person name="Zhou J."/>
            <person name="Zhang Y."/>
            <person name="Zhao Y."/>
            <person name="Liu Y."/>
            <person name="Song Y."/>
            <person name="Tong Y."/>
            <person name="Lu Y."/>
            <person name="Yang J."/>
            <person name="Xu C."/>
            <person name="Jia M."/>
            <person name="Peters R.J."/>
            <person name="Huang L."/>
            <person name="Gao W."/>
        </authorList>
    </citation>
    <scope>NUCLEOTIDE SEQUENCE [LARGE SCALE GENOMIC DNA]</scope>
    <source>
        <strain evidence="9">cv. XIE 37</strain>
        <tissue evidence="8">Leaf</tissue>
    </source>
</reference>
<organism evidence="8 9">
    <name type="scientific">Tripterygium wilfordii</name>
    <name type="common">Thunder God vine</name>
    <dbReference type="NCBI Taxonomy" id="458696"/>
    <lineage>
        <taxon>Eukaryota</taxon>
        <taxon>Viridiplantae</taxon>
        <taxon>Streptophyta</taxon>
        <taxon>Embryophyta</taxon>
        <taxon>Tracheophyta</taxon>
        <taxon>Spermatophyta</taxon>
        <taxon>Magnoliopsida</taxon>
        <taxon>eudicotyledons</taxon>
        <taxon>Gunneridae</taxon>
        <taxon>Pentapetalae</taxon>
        <taxon>rosids</taxon>
        <taxon>fabids</taxon>
        <taxon>Celastrales</taxon>
        <taxon>Celastraceae</taxon>
        <taxon>Tripterygium</taxon>
    </lineage>
</organism>
<dbReference type="InterPro" id="IPR044806">
    <property type="entry name" value="WVD2/WDL1-4"/>
</dbReference>
<keyword evidence="9" id="KW-1185">Reference proteome</keyword>
<dbReference type="PANTHER" id="PTHR46372">
    <property type="entry name" value="PROTEIN WVD2-LIKE 3"/>
    <property type="match status" value="1"/>
</dbReference>
<evidence type="ECO:0000256" key="4">
    <source>
        <dbReference type="ARBA" id="ARBA00022701"/>
    </source>
</evidence>
<dbReference type="InterPro" id="IPR027329">
    <property type="entry name" value="TPX2_C"/>
</dbReference>
<feature type="compositionally biased region" description="Low complexity" evidence="6">
    <location>
        <begin position="689"/>
        <end position="700"/>
    </location>
</feature>
<feature type="region of interest" description="Disordered" evidence="6">
    <location>
        <begin position="631"/>
        <end position="719"/>
    </location>
</feature>
<evidence type="ECO:0000256" key="5">
    <source>
        <dbReference type="ARBA" id="ARBA00023212"/>
    </source>
</evidence>
<dbReference type="GO" id="GO:0008017">
    <property type="term" value="F:microtubule binding"/>
    <property type="evidence" value="ECO:0007669"/>
    <property type="project" value="InterPro"/>
</dbReference>
<keyword evidence="5" id="KW-0206">Cytoskeleton</keyword>
<dbReference type="Proteomes" id="UP000593562">
    <property type="component" value="Unassembled WGS sequence"/>
</dbReference>
<feature type="domain" description="TPX2 C-terminal" evidence="7">
    <location>
        <begin position="559"/>
        <end position="631"/>
    </location>
</feature>
<feature type="compositionally biased region" description="Basic residues" evidence="6">
    <location>
        <begin position="663"/>
        <end position="673"/>
    </location>
</feature>
<dbReference type="GO" id="GO:0000226">
    <property type="term" value="P:microtubule cytoskeleton organization"/>
    <property type="evidence" value="ECO:0007669"/>
    <property type="project" value="InterPro"/>
</dbReference>
<keyword evidence="3" id="KW-0963">Cytoplasm</keyword>
<proteinExistence type="inferred from homology"/>
<keyword evidence="4" id="KW-0493">Microtubule</keyword>